<organism evidence="11 12">
    <name type="scientific">Jeotgalibaca porci</name>
    <dbReference type="NCBI Taxonomy" id="1868793"/>
    <lineage>
        <taxon>Bacteria</taxon>
        <taxon>Bacillati</taxon>
        <taxon>Bacillota</taxon>
        <taxon>Bacilli</taxon>
        <taxon>Lactobacillales</taxon>
        <taxon>Carnobacteriaceae</taxon>
        <taxon>Jeotgalibaca</taxon>
    </lineage>
</organism>
<dbReference type="InterPro" id="IPR036152">
    <property type="entry name" value="Asp/glu_Ase-like_sf"/>
</dbReference>
<evidence type="ECO:0000256" key="5">
    <source>
        <dbReference type="PIRSR" id="PIRSR001220-1"/>
    </source>
</evidence>
<evidence type="ECO:0000256" key="6">
    <source>
        <dbReference type="PIRSR" id="PIRSR001220-2"/>
    </source>
</evidence>
<dbReference type="PROSITE" id="PS51732">
    <property type="entry name" value="ASN_GLN_ASE_3"/>
    <property type="match status" value="1"/>
</dbReference>
<proteinExistence type="inferred from homology"/>
<dbReference type="Gene3D" id="3.40.50.1170">
    <property type="entry name" value="L-asparaginase, N-terminal domain"/>
    <property type="match status" value="1"/>
</dbReference>
<dbReference type="Pfam" id="PF17763">
    <property type="entry name" value="Asparaginase_C"/>
    <property type="match status" value="1"/>
</dbReference>
<name>A0A6G7WEW9_9LACT</name>
<evidence type="ECO:0000256" key="3">
    <source>
        <dbReference type="ARBA" id="ARBA00022801"/>
    </source>
</evidence>
<dbReference type="AlphaFoldDB" id="A0A6G7WEW9"/>
<comment type="similarity">
    <text evidence="1">Belongs to the asparaginase 1 family.</text>
</comment>
<dbReference type="InterPro" id="IPR006034">
    <property type="entry name" value="Asparaginase/glutaminase-like"/>
</dbReference>
<dbReference type="Pfam" id="PF00710">
    <property type="entry name" value="Asparaginase"/>
    <property type="match status" value="1"/>
</dbReference>
<gene>
    <name evidence="11" type="ORF">G7058_01435</name>
</gene>
<dbReference type="PANTHER" id="PTHR11707">
    <property type="entry name" value="L-ASPARAGINASE"/>
    <property type="match status" value="1"/>
</dbReference>
<dbReference type="GO" id="GO:0006528">
    <property type="term" value="P:asparagine metabolic process"/>
    <property type="evidence" value="ECO:0007669"/>
    <property type="project" value="InterPro"/>
</dbReference>
<evidence type="ECO:0000256" key="8">
    <source>
        <dbReference type="PROSITE-ProRule" id="PRU10100"/>
    </source>
</evidence>
<dbReference type="PRINTS" id="PR00139">
    <property type="entry name" value="ASNGLNASE"/>
</dbReference>
<dbReference type="CDD" id="cd08964">
    <property type="entry name" value="L-asparaginase_II"/>
    <property type="match status" value="1"/>
</dbReference>
<dbReference type="InterPro" id="IPR040919">
    <property type="entry name" value="Asparaginase_C"/>
</dbReference>
<feature type="active site" evidence="8">
    <location>
        <position position="88"/>
    </location>
</feature>
<dbReference type="KEGG" id="jpo:G7058_01435"/>
<dbReference type="GO" id="GO:0004067">
    <property type="term" value="F:asparaginase activity"/>
    <property type="evidence" value="ECO:0007669"/>
    <property type="project" value="UniProtKB-UniRule"/>
</dbReference>
<comment type="catalytic activity">
    <reaction evidence="4">
        <text>L-asparagine + H2O = L-aspartate + NH4(+)</text>
        <dbReference type="Rhea" id="RHEA:21016"/>
        <dbReference type="ChEBI" id="CHEBI:15377"/>
        <dbReference type="ChEBI" id="CHEBI:28938"/>
        <dbReference type="ChEBI" id="CHEBI:29991"/>
        <dbReference type="ChEBI" id="CHEBI:58048"/>
        <dbReference type="EC" id="3.5.1.1"/>
    </reaction>
</comment>
<keyword evidence="3" id="KW-0378">Hydrolase</keyword>
<dbReference type="PIRSF" id="PIRSF500176">
    <property type="entry name" value="L_ASNase"/>
    <property type="match status" value="1"/>
</dbReference>
<dbReference type="PROSITE" id="PS00917">
    <property type="entry name" value="ASN_GLN_ASE_2"/>
    <property type="match status" value="1"/>
</dbReference>
<dbReference type="FunFam" id="3.40.50.1170:FF:000001">
    <property type="entry name" value="L-asparaginase 2"/>
    <property type="match status" value="1"/>
</dbReference>
<dbReference type="PANTHER" id="PTHR11707:SF28">
    <property type="entry name" value="60 KDA LYSOPHOSPHOLIPASE"/>
    <property type="match status" value="1"/>
</dbReference>
<feature type="binding site" evidence="6">
    <location>
        <begin position="88"/>
        <end position="89"/>
    </location>
    <ligand>
        <name>substrate</name>
    </ligand>
</feature>
<evidence type="ECO:0000256" key="4">
    <source>
        <dbReference type="ARBA" id="ARBA00049366"/>
    </source>
</evidence>
<dbReference type="PIRSF" id="PIRSF001220">
    <property type="entry name" value="L-ASNase_gatD"/>
    <property type="match status" value="1"/>
</dbReference>
<dbReference type="InterPro" id="IPR037152">
    <property type="entry name" value="L-asparaginase_N_sf"/>
</dbReference>
<dbReference type="InterPro" id="IPR027473">
    <property type="entry name" value="L-asparaginase_C"/>
</dbReference>
<feature type="active site" evidence="7">
    <location>
        <position position="12"/>
    </location>
</feature>
<evidence type="ECO:0000313" key="12">
    <source>
        <dbReference type="Proteomes" id="UP000501830"/>
    </source>
</evidence>
<dbReference type="InterPro" id="IPR027475">
    <property type="entry name" value="Asparaginase/glutaminase_AS2"/>
</dbReference>
<evidence type="ECO:0000259" key="10">
    <source>
        <dbReference type="Pfam" id="PF17763"/>
    </source>
</evidence>
<feature type="domain" description="L-asparaginase N-terminal" evidence="9">
    <location>
        <begin position="3"/>
        <end position="192"/>
    </location>
</feature>
<feature type="active site" description="O-isoaspartyl threonine intermediate" evidence="5">
    <location>
        <position position="12"/>
    </location>
</feature>
<dbReference type="SUPFAM" id="SSF53774">
    <property type="entry name" value="Glutaminase/Asparaginase"/>
    <property type="match status" value="1"/>
</dbReference>
<dbReference type="SFLD" id="SFLDS00057">
    <property type="entry name" value="Glutaminase/Asparaginase"/>
    <property type="match status" value="1"/>
</dbReference>
<reference evidence="11 12" key="1">
    <citation type="journal article" date="2017" name="Int. J. Syst. Evol. Microbiol.">
        <title>Jeotgalibaca porci sp. nov. and Jeotgalibaca arthritidis sp. nov., isolated from pigs, and emended description of the genus Jeotgalibaca.</title>
        <authorList>
            <person name="Zamora L."/>
            <person name="Perez-Sancho M."/>
            <person name="Dominguez L."/>
            <person name="Fernandez-Garayzabal J.F."/>
            <person name="Vela A.I."/>
        </authorList>
    </citation>
    <scope>NUCLEOTIDE SEQUENCE [LARGE SCALE GENOMIC DNA]</scope>
    <source>
        <strain evidence="11 12">CCUG 69148</strain>
    </source>
</reference>
<evidence type="ECO:0000256" key="7">
    <source>
        <dbReference type="PROSITE-ProRule" id="PRU10099"/>
    </source>
</evidence>
<dbReference type="EMBL" id="CP049889">
    <property type="protein sequence ID" value="QIK50825.1"/>
    <property type="molecule type" value="Genomic_DNA"/>
</dbReference>
<dbReference type="RefSeq" id="WP_166061863.1">
    <property type="nucleotide sequence ID" value="NZ_CP049889.1"/>
</dbReference>
<feature type="domain" description="Asparaginase/glutaminase C-terminal" evidence="10">
    <location>
        <begin position="208"/>
        <end position="322"/>
    </location>
</feature>
<dbReference type="Proteomes" id="UP000501830">
    <property type="component" value="Chromosome"/>
</dbReference>
<evidence type="ECO:0000256" key="2">
    <source>
        <dbReference type="ARBA" id="ARBA00012920"/>
    </source>
</evidence>
<dbReference type="Gene3D" id="3.40.50.40">
    <property type="match status" value="1"/>
</dbReference>
<dbReference type="GeneID" id="94551919"/>
<accession>A0A6G7WEW9</accession>
<dbReference type="SMART" id="SM00870">
    <property type="entry name" value="Asparaginase"/>
    <property type="match status" value="1"/>
</dbReference>
<dbReference type="EC" id="3.5.1.1" evidence="2"/>
<evidence type="ECO:0000256" key="1">
    <source>
        <dbReference type="ARBA" id="ARBA00010518"/>
    </source>
</evidence>
<keyword evidence="12" id="KW-1185">Reference proteome</keyword>
<dbReference type="InterPro" id="IPR027474">
    <property type="entry name" value="L-asparaginase_N"/>
</dbReference>
<dbReference type="PROSITE" id="PS00144">
    <property type="entry name" value="ASN_GLN_ASE_1"/>
    <property type="match status" value="1"/>
</dbReference>
<dbReference type="InterPro" id="IPR020827">
    <property type="entry name" value="Asparaginase/glutaminase_AS1"/>
</dbReference>
<sequence length="330" mass="36206">MKRIAMISTGGTIAMQADASGLANSALGARKLLELANIDRTDITFVEMEYINIPSPHIQIEDLVTLKELVEKAVNEEKVDGVVITHGTDTLQETAYFLDLTLHLNVPVVVTGAQRNSSLTMSDAALNIADSVLVASDQRAAEMGVLVVFGSEIIPARDVIKEHKTALTTFKAIDFGHIGHVNNGHCVWTRKPLIHDHYQIGSEIEKLKVAIVPTYIGQDSTMLRYLLNDGIDGIIIEGFGAGHVPQNMVPGIQEAIEKNVPVILTSRSRKGSMLTDTYGFIGSETYLRKMGVIQGEDLTPDKLRIKLLLLLSTHATHAEIKQAYEQHFYL</sequence>
<protein>
    <recommendedName>
        <fullName evidence="2">asparaginase</fullName>
        <ecNumber evidence="2">3.5.1.1</ecNumber>
    </recommendedName>
</protein>
<feature type="binding site" evidence="6">
    <location>
        <position position="55"/>
    </location>
    <ligand>
        <name>substrate</name>
    </ligand>
</feature>
<dbReference type="InterPro" id="IPR004550">
    <property type="entry name" value="AsnASE_II"/>
</dbReference>
<evidence type="ECO:0000259" key="9">
    <source>
        <dbReference type="Pfam" id="PF00710"/>
    </source>
</evidence>
<evidence type="ECO:0000313" key="11">
    <source>
        <dbReference type="EMBL" id="QIK50825.1"/>
    </source>
</evidence>